<dbReference type="GO" id="GO:0006508">
    <property type="term" value="P:proteolysis"/>
    <property type="evidence" value="ECO:0007669"/>
    <property type="project" value="InterPro"/>
</dbReference>
<evidence type="ECO:0000259" key="1">
    <source>
        <dbReference type="Pfam" id="PF04389"/>
    </source>
</evidence>
<dbReference type="InterPro" id="IPR045175">
    <property type="entry name" value="M28_fam"/>
</dbReference>
<feature type="domain" description="Peptidase M28" evidence="1">
    <location>
        <begin position="169"/>
        <end position="337"/>
    </location>
</feature>
<proteinExistence type="predicted"/>
<dbReference type="AlphaFoldDB" id="A0A6J4T9G1"/>
<evidence type="ECO:0000313" key="2">
    <source>
        <dbReference type="EMBL" id="CAA9517299.1"/>
    </source>
</evidence>
<gene>
    <name evidence="2" type="ORF">AVDCRST_MAG85-2691</name>
</gene>
<accession>A0A6J4T9G1</accession>
<sequence length="347" mass="37111">MVRDSAGAGERAAARWVAGRLRQAGVEEEDVLLEPYRWPTTYAYAHVLHLAAAAGPRWLSALSAVSYELESSGRVQWLPRLMPKGHGCNVVARIPGRTSSRRTFVLVAHLDAQRGGWMWSRAIIEAGASQRVKTKAMAPAGALAGLALVARLRLLALIDALFLLDSATSPTVPGANDNASGVAALLELARRFAADPLEDAEVLLVFPGAEESGMGGMRAFLAAHRLDPATTFVLGLDTIGSGVPVVARAEGSLLPHDYREEDLALVEAGARRAGVEPPERWRIAAWTDPILARFAGLPTASVLSVDPKTGMYAHYHRADDLPEHVDLRCVEHCADIAEGTARAFAAQ</sequence>
<dbReference type="GO" id="GO:0008235">
    <property type="term" value="F:metalloexopeptidase activity"/>
    <property type="evidence" value="ECO:0007669"/>
    <property type="project" value="InterPro"/>
</dbReference>
<protein>
    <recommendedName>
        <fullName evidence="1">Peptidase M28 domain-containing protein</fullName>
    </recommendedName>
</protein>
<organism evidence="2">
    <name type="scientific">uncultured Solirubrobacteraceae bacterium</name>
    <dbReference type="NCBI Taxonomy" id="1162706"/>
    <lineage>
        <taxon>Bacteria</taxon>
        <taxon>Bacillati</taxon>
        <taxon>Actinomycetota</taxon>
        <taxon>Thermoleophilia</taxon>
        <taxon>Solirubrobacterales</taxon>
        <taxon>Solirubrobacteraceae</taxon>
        <taxon>environmental samples</taxon>
    </lineage>
</organism>
<dbReference type="Pfam" id="PF04389">
    <property type="entry name" value="Peptidase_M28"/>
    <property type="match status" value="1"/>
</dbReference>
<dbReference type="PANTHER" id="PTHR12147">
    <property type="entry name" value="METALLOPEPTIDASE M28 FAMILY MEMBER"/>
    <property type="match status" value="1"/>
</dbReference>
<dbReference type="Gene3D" id="3.40.630.10">
    <property type="entry name" value="Zn peptidases"/>
    <property type="match status" value="1"/>
</dbReference>
<name>A0A6J4T9G1_9ACTN</name>
<dbReference type="SUPFAM" id="SSF53187">
    <property type="entry name" value="Zn-dependent exopeptidases"/>
    <property type="match status" value="1"/>
</dbReference>
<dbReference type="PANTHER" id="PTHR12147:SF26">
    <property type="entry name" value="PEPTIDASE M28 DOMAIN-CONTAINING PROTEIN"/>
    <property type="match status" value="1"/>
</dbReference>
<reference evidence="2" key="1">
    <citation type="submission" date="2020-02" db="EMBL/GenBank/DDBJ databases">
        <authorList>
            <person name="Meier V. D."/>
        </authorList>
    </citation>
    <scope>NUCLEOTIDE SEQUENCE</scope>
    <source>
        <strain evidence="2">AVDCRST_MAG85</strain>
    </source>
</reference>
<dbReference type="EMBL" id="CADCVT010000293">
    <property type="protein sequence ID" value="CAA9517299.1"/>
    <property type="molecule type" value="Genomic_DNA"/>
</dbReference>
<dbReference type="InterPro" id="IPR007484">
    <property type="entry name" value="Peptidase_M28"/>
</dbReference>